<reference evidence="2" key="1">
    <citation type="journal article" date="2005" name="Int. J. Syst. Evol. Microbiol.">
        <title>Methanofollis formosanus sp. nov., isolated from a fish pond.</title>
        <authorList>
            <person name="Wu S.Y."/>
            <person name="Chen S.C."/>
            <person name="Lai M.C."/>
        </authorList>
    </citation>
    <scope>NUCLEOTIDE SEQUENCE</scope>
    <source>
        <strain evidence="2">ML15</strain>
    </source>
</reference>
<organism evidence="2 3">
    <name type="scientific">Methanofollis formosanus</name>
    <dbReference type="NCBI Taxonomy" id="299308"/>
    <lineage>
        <taxon>Archaea</taxon>
        <taxon>Methanobacteriati</taxon>
        <taxon>Methanobacteriota</taxon>
        <taxon>Stenosarchaea group</taxon>
        <taxon>Methanomicrobia</taxon>
        <taxon>Methanomicrobiales</taxon>
        <taxon>Methanomicrobiaceae</taxon>
        <taxon>Methanofollis</taxon>
    </lineage>
</organism>
<evidence type="ECO:0000313" key="3">
    <source>
        <dbReference type="Proteomes" id="UP000826709"/>
    </source>
</evidence>
<feature type="transmembrane region" description="Helical" evidence="1">
    <location>
        <begin position="24"/>
        <end position="47"/>
    </location>
</feature>
<dbReference type="Proteomes" id="UP000826709">
    <property type="component" value="Chromosome"/>
</dbReference>
<keyword evidence="1" id="KW-0812">Transmembrane</keyword>
<reference evidence="2" key="2">
    <citation type="submission" date="2019-03" db="EMBL/GenBank/DDBJ databases">
        <authorList>
            <person name="Chen S.-C."/>
            <person name="Wu S.-Y."/>
            <person name="Lai M.-C."/>
        </authorList>
    </citation>
    <scope>NUCLEOTIDE SEQUENCE</scope>
    <source>
        <strain evidence="2">ML15</strain>
    </source>
</reference>
<dbReference type="EMBL" id="CP037968">
    <property type="protein sequence ID" value="QYZ78597.1"/>
    <property type="molecule type" value="Genomic_DNA"/>
</dbReference>
<keyword evidence="1" id="KW-0472">Membrane</keyword>
<evidence type="ECO:0000256" key="1">
    <source>
        <dbReference type="SAM" id="Phobius"/>
    </source>
</evidence>
<evidence type="ECO:0000313" key="2">
    <source>
        <dbReference type="EMBL" id="QYZ78597.1"/>
    </source>
</evidence>
<name>A0A8G1A1Y1_9EURY</name>
<keyword evidence="1" id="KW-1133">Transmembrane helix</keyword>
<proteinExistence type="predicted"/>
<dbReference type="AlphaFoldDB" id="A0A8G1A1Y1"/>
<accession>A0A8G1A1Y1</accession>
<sequence>MASSLSALISYLMSDDTAVSETLGTVLMVFLVVLLAGISFALFSGIFSEAHVEKPPLTANLAKAVHVGAPHGDGRVIEVTNVAGDTLYFSKDRAGVHEDLKEVKIYVIPPDGQVIEPVTSESMEEDRGFRPGECLYIFYDGNAGAVNWTRNRGFWLTNDIERRKSTTPYFYDLSQYPQYWNGSAHIWQDNPQGTPAGKGTWGLRVVDVRSGTVVTETTFPVS</sequence>
<dbReference type="KEGG" id="mfk:E2N92_03720"/>
<gene>
    <name evidence="2" type="ORF">E2N92_03720</name>
</gene>
<protein>
    <submittedName>
        <fullName evidence="2">Type IV pilin</fullName>
    </submittedName>
</protein>
<keyword evidence="3" id="KW-1185">Reference proteome</keyword>